<proteinExistence type="predicted"/>
<evidence type="ECO:0000259" key="1">
    <source>
        <dbReference type="Pfam" id="PF21029"/>
    </source>
</evidence>
<dbReference type="Proteomes" id="UP001151699">
    <property type="component" value="Chromosome A"/>
</dbReference>
<feature type="domain" description="Regulator of MON1-CCZ1 complex N-terminal" evidence="1">
    <location>
        <begin position="23"/>
        <end position="140"/>
    </location>
</feature>
<dbReference type="Pfam" id="PF21029">
    <property type="entry name" value="RMC1_N"/>
    <property type="match status" value="1"/>
</dbReference>
<feature type="non-terminal residue" evidence="2">
    <location>
        <position position="1"/>
    </location>
</feature>
<name>A0A9Q0NE01_9DIPT</name>
<gene>
    <name evidence="2" type="primary">RMC1</name>
    <name evidence="2" type="ORF">Bhyg_03373</name>
</gene>
<dbReference type="OrthoDB" id="26384at2759"/>
<protein>
    <submittedName>
        <fullName evidence="2">Regulator of MON1-CCZ1 complex</fullName>
    </submittedName>
</protein>
<dbReference type="GO" id="GO:0010506">
    <property type="term" value="P:regulation of autophagy"/>
    <property type="evidence" value="ECO:0007669"/>
    <property type="project" value="InterPro"/>
</dbReference>
<dbReference type="InterPro" id="IPR049040">
    <property type="entry name" value="RMC1_N"/>
</dbReference>
<sequence length="320" mass="35220">MLFYLELSSEPIRFDAVSQLTNVFFDDSNRQVFAVRSGGATGCCVKGPGDTDVISFCMEDKGPIRSIKFSPNNKILAIQRTDTSVDFVNFMNNQPQMNDVVVYKGKNVTVQGFVWVHAKEVAVISNGSVEMVVLNMEKKQAKCMKSISLTINWFMWYSLGNLALLATNNGSVLLPVILKQGTITKLPKLEPQSDRGIPERDVTLAKIYGTFAILILRPTETRTLSVVIYLLSGPGLAPKKSHILCLGHSGRFAINIVDDLVVVHHQATGTSMLFDIAMNGETDSNGVVHHTPITPGRPIKPFSLKMPSLSFDGETKRCEL</sequence>
<dbReference type="InterPro" id="IPR040371">
    <property type="entry name" value="RMC1"/>
</dbReference>
<dbReference type="GO" id="GO:0035658">
    <property type="term" value="C:Mon1-Ccz1 complex"/>
    <property type="evidence" value="ECO:0007669"/>
    <property type="project" value="InterPro"/>
</dbReference>
<accession>A0A9Q0NE01</accession>
<dbReference type="GO" id="GO:0005765">
    <property type="term" value="C:lysosomal membrane"/>
    <property type="evidence" value="ECO:0007669"/>
    <property type="project" value="TreeGrafter"/>
</dbReference>
<dbReference type="InterPro" id="IPR036322">
    <property type="entry name" value="WD40_repeat_dom_sf"/>
</dbReference>
<comment type="caution">
    <text evidence="2">The sequence shown here is derived from an EMBL/GenBank/DDBJ whole genome shotgun (WGS) entry which is preliminary data.</text>
</comment>
<evidence type="ECO:0000313" key="2">
    <source>
        <dbReference type="EMBL" id="KAJ6648147.1"/>
    </source>
</evidence>
<dbReference type="AlphaFoldDB" id="A0A9Q0NE01"/>
<dbReference type="SUPFAM" id="SSF50978">
    <property type="entry name" value="WD40 repeat-like"/>
    <property type="match status" value="1"/>
</dbReference>
<dbReference type="InterPro" id="IPR015943">
    <property type="entry name" value="WD40/YVTN_repeat-like_dom_sf"/>
</dbReference>
<evidence type="ECO:0000313" key="3">
    <source>
        <dbReference type="Proteomes" id="UP001151699"/>
    </source>
</evidence>
<dbReference type="GO" id="GO:0031902">
    <property type="term" value="C:late endosome membrane"/>
    <property type="evidence" value="ECO:0007669"/>
    <property type="project" value="TreeGrafter"/>
</dbReference>
<reference evidence="2" key="1">
    <citation type="submission" date="2022-07" db="EMBL/GenBank/DDBJ databases">
        <authorList>
            <person name="Trinca V."/>
            <person name="Uliana J.V.C."/>
            <person name="Torres T.T."/>
            <person name="Ward R.J."/>
            <person name="Monesi N."/>
        </authorList>
    </citation>
    <scope>NUCLEOTIDE SEQUENCE</scope>
    <source>
        <strain evidence="2">HSMRA1968</strain>
        <tissue evidence="2">Whole embryos</tissue>
    </source>
</reference>
<dbReference type="PANTHER" id="PTHR12897">
    <property type="entry name" value="COLON CANCER-ASSOCIATED PROTEIN MIC1"/>
    <property type="match status" value="1"/>
</dbReference>
<dbReference type="EMBL" id="WJQU01000001">
    <property type="protein sequence ID" value="KAJ6648147.1"/>
    <property type="molecule type" value="Genomic_DNA"/>
</dbReference>
<dbReference type="PANTHER" id="PTHR12897:SF4">
    <property type="entry name" value="REGULATOR OF MON1-CCZ1 COMPLEX"/>
    <property type="match status" value="1"/>
</dbReference>
<keyword evidence="3" id="KW-1185">Reference proteome</keyword>
<dbReference type="Gene3D" id="2.130.10.10">
    <property type="entry name" value="YVTN repeat-like/Quinoprotein amine dehydrogenase"/>
    <property type="match status" value="1"/>
</dbReference>
<organism evidence="2 3">
    <name type="scientific">Pseudolycoriella hygida</name>
    <dbReference type="NCBI Taxonomy" id="35572"/>
    <lineage>
        <taxon>Eukaryota</taxon>
        <taxon>Metazoa</taxon>
        <taxon>Ecdysozoa</taxon>
        <taxon>Arthropoda</taxon>
        <taxon>Hexapoda</taxon>
        <taxon>Insecta</taxon>
        <taxon>Pterygota</taxon>
        <taxon>Neoptera</taxon>
        <taxon>Endopterygota</taxon>
        <taxon>Diptera</taxon>
        <taxon>Nematocera</taxon>
        <taxon>Sciaroidea</taxon>
        <taxon>Sciaridae</taxon>
        <taxon>Pseudolycoriella</taxon>
    </lineage>
</organism>